<dbReference type="RefSeq" id="WP_133559049.1">
    <property type="nucleotide sequence ID" value="NZ_SNWM01000007.1"/>
</dbReference>
<keyword evidence="3" id="KW-1185">Reference proteome</keyword>
<evidence type="ECO:0000313" key="3">
    <source>
        <dbReference type="Proteomes" id="UP000295499"/>
    </source>
</evidence>
<dbReference type="CDD" id="cd09988">
    <property type="entry name" value="Formimidoylglutamase"/>
    <property type="match status" value="1"/>
</dbReference>
<dbReference type="InterPro" id="IPR023696">
    <property type="entry name" value="Ureohydrolase_dom_sf"/>
</dbReference>
<comment type="caution">
    <text evidence="2">The sequence shown here is derived from an EMBL/GenBank/DDBJ whole genome shotgun (WGS) entry which is preliminary data.</text>
</comment>
<dbReference type="Proteomes" id="UP000295499">
    <property type="component" value="Unassembled WGS sequence"/>
</dbReference>
<dbReference type="PROSITE" id="PS51409">
    <property type="entry name" value="ARGINASE_2"/>
    <property type="match status" value="1"/>
</dbReference>
<dbReference type="GO" id="GO:0046872">
    <property type="term" value="F:metal ion binding"/>
    <property type="evidence" value="ECO:0007669"/>
    <property type="project" value="InterPro"/>
</dbReference>
<reference evidence="2 3" key="1">
    <citation type="submission" date="2019-03" db="EMBL/GenBank/DDBJ databases">
        <title>Genomic Encyclopedia of Archaeal and Bacterial Type Strains, Phase II (KMG-II): from individual species to whole genera.</title>
        <authorList>
            <person name="Goeker M."/>
        </authorList>
    </citation>
    <scope>NUCLEOTIDE SEQUENCE [LARGE SCALE GENOMIC DNA]</scope>
    <source>
        <strain evidence="2 3">DSM 19034</strain>
    </source>
</reference>
<dbReference type="AlphaFoldDB" id="A0A4R6IC59"/>
<gene>
    <name evidence="2" type="ORF">CLV32_4445</name>
</gene>
<protein>
    <submittedName>
        <fullName evidence="2">Formiminoglutamase</fullName>
    </submittedName>
</protein>
<dbReference type="Pfam" id="PF00491">
    <property type="entry name" value="Arginase"/>
    <property type="match status" value="1"/>
</dbReference>
<dbReference type="SUPFAM" id="SSF52768">
    <property type="entry name" value="Arginase/deacetylase"/>
    <property type="match status" value="1"/>
</dbReference>
<dbReference type="InterPro" id="IPR006035">
    <property type="entry name" value="Ureohydrolase"/>
</dbReference>
<dbReference type="OrthoDB" id="9788689at2"/>
<evidence type="ECO:0000256" key="1">
    <source>
        <dbReference type="PROSITE-ProRule" id="PRU00742"/>
    </source>
</evidence>
<sequence>MEGFKRYQKEDIAAFVNVRDGEIRLGQQIAYLNAGQELESSPAKFVLLGIPEDIGISANYGIRGSSTAWNATLNALLNTQSNSFFSGEDLLLLGHFEFYLPTDSSRVLQMEKVAWIDEQIYPLIRRIVTAGKIPVVIGGGHNNAYPIIKGTSIALDQKINVVNIDAHADLRTLDGRHSGNGLSYALSAGYLAKYGVFGLQQNYLNSFMLNTIMQNSNISVKYFEDLLLTPDIGASFKVFVEDMEHPLGLEIDMDTIMGVLSSAATPSGIHLNTLRAILLSLDKKCNYLHICEAAATLIDGRQDLQTGKTISYLITDFIKSQRSKY</sequence>
<organism evidence="2 3">
    <name type="scientific">Pedobacter duraquae</name>
    <dbReference type="NCBI Taxonomy" id="425511"/>
    <lineage>
        <taxon>Bacteria</taxon>
        <taxon>Pseudomonadati</taxon>
        <taxon>Bacteroidota</taxon>
        <taxon>Sphingobacteriia</taxon>
        <taxon>Sphingobacteriales</taxon>
        <taxon>Sphingobacteriaceae</taxon>
        <taxon>Pedobacter</taxon>
    </lineage>
</organism>
<accession>A0A4R6IC59</accession>
<dbReference type="EMBL" id="SNWM01000007">
    <property type="protein sequence ID" value="TDO19206.1"/>
    <property type="molecule type" value="Genomic_DNA"/>
</dbReference>
<dbReference type="Gene3D" id="3.40.800.10">
    <property type="entry name" value="Ureohydrolase domain"/>
    <property type="match status" value="1"/>
</dbReference>
<evidence type="ECO:0000313" key="2">
    <source>
        <dbReference type="EMBL" id="TDO19206.1"/>
    </source>
</evidence>
<dbReference type="GO" id="GO:0016813">
    <property type="term" value="F:hydrolase activity, acting on carbon-nitrogen (but not peptide) bonds, in linear amidines"/>
    <property type="evidence" value="ECO:0007669"/>
    <property type="project" value="UniProtKB-ARBA"/>
</dbReference>
<proteinExistence type="inferred from homology"/>
<name>A0A4R6IC59_9SPHI</name>
<comment type="similarity">
    <text evidence="1">Belongs to the arginase family.</text>
</comment>